<feature type="transmembrane region" description="Helical" evidence="6">
    <location>
        <begin position="108"/>
        <end position="125"/>
    </location>
</feature>
<evidence type="ECO:0000313" key="9">
    <source>
        <dbReference type="Proteomes" id="UP001161757"/>
    </source>
</evidence>
<feature type="transmembrane region" description="Helical" evidence="6">
    <location>
        <begin position="373"/>
        <end position="394"/>
    </location>
</feature>
<name>A0AAN6IYX1_EXODE</name>
<feature type="region of interest" description="Disordered" evidence="5">
    <location>
        <begin position="1"/>
        <end position="39"/>
    </location>
</feature>
<feature type="transmembrane region" description="Helical" evidence="6">
    <location>
        <begin position="348"/>
        <end position="367"/>
    </location>
</feature>
<dbReference type="AlphaFoldDB" id="A0AAN6IYX1"/>
<feature type="transmembrane region" description="Helical" evidence="6">
    <location>
        <begin position="45"/>
        <end position="64"/>
    </location>
</feature>
<organism evidence="8 9">
    <name type="scientific">Exophiala dermatitidis</name>
    <name type="common">Black yeast-like fungus</name>
    <name type="synonym">Wangiella dermatitidis</name>
    <dbReference type="NCBI Taxonomy" id="5970"/>
    <lineage>
        <taxon>Eukaryota</taxon>
        <taxon>Fungi</taxon>
        <taxon>Dikarya</taxon>
        <taxon>Ascomycota</taxon>
        <taxon>Pezizomycotina</taxon>
        <taxon>Eurotiomycetes</taxon>
        <taxon>Chaetothyriomycetidae</taxon>
        <taxon>Chaetothyriales</taxon>
        <taxon>Herpotrichiellaceae</taxon>
        <taxon>Exophiala</taxon>
    </lineage>
</organism>
<feature type="transmembrane region" description="Helical" evidence="6">
    <location>
        <begin position="406"/>
        <end position="430"/>
    </location>
</feature>
<evidence type="ECO:0000256" key="2">
    <source>
        <dbReference type="ARBA" id="ARBA00022692"/>
    </source>
</evidence>
<proteinExistence type="predicted"/>
<evidence type="ECO:0000313" key="8">
    <source>
        <dbReference type="EMBL" id="KAJ8992056.1"/>
    </source>
</evidence>
<evidence type="ECO:0000256" key="3">
    <source>
        <dbReference type="ARBA" id="ARBA00022989"/>
    </source>
</evidence>
<dbReference type="EMBL" id="JAJGCB010000006">
    <property type="protein sequence ID" value="KAJ8992056.1"/>
    <property type="molecule type" value="Genomic_DNA"/>
</dbReference>
<feature type="transmembrane region" description="Helical" evidence="6">
    <location>
        <begin position="436"/>
        <end position="455"/>
    </location>
</feature>
<dbReference type="SUPFAM" id="SSF103473">
    <property type="entry name" value="MFS general substrate transporter"/>
    <property type="match status" value="1"/>
</dbReference>
<feature type="transmembrane region" description="Helical" evidence="6">
    <location>
        <begin position="200"/>
        <end position="222"/>
    </location>
</feature>
<evidence type="ECO:0000256" key="6">
    <source>
        <dbReference type="SAM" id="Phobius"/>
    </source>
</evidence>
<dbReference type="GO" id="GO:0016020">
    <property type="term" value="C:membrane"/>
    <property type="evidence" value="ECO:0007669"/>
    <property type="project" value="UniProtKB-SubCell"/>
</dbReference>
<dbReference type="FunFam" id="1.20.1250.20:FF:000286">
    <property type="entry name" value="MFS efflux transporter"/>
    <property type="match status" value="1"/>
</dbReference>
<sequence>MELQSRRSDTRSQSNDHGHGHGHESDHEPHEGPETQSQKLDRRSILKLVCAGFSFFLAGTNDGTTGPLLPYMLHEYNISTGLVTVIYVATFAGWFLSALTNTHLTTTLRLSLGATLLLGAGLQLLSQLLRFWNPPFGLFVVTFFLTALGQAYQDSYSNTYVATVPGAHRWLGFIHAMYMLGCLTGPFIATPLASHTRWHYTYAAEAGLGVVNLAFVAGAFGSEMFADSKRKRKTAFETARDGNAPQGDEIVASLESQQDSAPGSRNVQALNEIRQTLKLRAVWLVSLFFFFFLGAVITAGGWVVEYLVRVRKGGLSSMGYAPTGFYGGGFLGRLLLAEPTHRFGDRRMVFGYIVACIALQVMFWTIPNIVAGVVLYSALGFFSGPFFVSGISVASKLCPKSVQTTALGFIFVLAQAGGSLFPTLTGLVAAHAGVKVLQPILVALFVGTGVSWWLVPKVDKVRDV</sequence>
<dbReference type="PANTHER" id="PTHR23514">
    <property type="entry name" value="BYPASS OF STOP CODON PROTEIN 6"/>
    <property type="match status" value="1"/>
</dbReference>
<dbReference type="Proteomes" id="UP001161757">
    <property type="component" value="Unassembled WGS sequence"/>
</dbReference>
<feature type="transmembrane region" description="Helical" evidence="6">
    <location>
        <begin position="315"/>
        <end position="336"/>
    </location>
</feature>
<protein>
    <recommendedName>
        <fullName evidence="7">Major facilitator superfamily (MFS) profile domain-containing protein</fullName>
    </recommendedName>
</protein>
<evidence type="ECO:0000256" key="5">
    <source>
        <dbReference type="SAM" id="MobiDB-lite"/>
    </source>
</evidence>
<dbReference type="InterPro" id="IPR051788">
    <property type="entry name" value="MFS_Transporter"/>
</dbReference>
<keyword evidence="4 6" id="KW-0472">Membrane</keyword>
<feature type="transmembrane region" description="Helical" evidence="6">
    <location>
        <begin position="170"/>
        <end position="188"/>
    </location>
</feature>
<dbReference type="InterPro" id="IPR011701">
    <property type="entry name" value="MFS"/>
</dbReference>
<dbReference type="InterPro" id="IPR020846">
    <property type="entry name" value="MFS_dom"/>
</dbReference>
<feature type="transmembrane region" description="Helical" evidence="6">
    <location>
        <begin position="76"/>
        <end position="96"/>
    </location>
</feature>
<reference evidence="8" key="1">
    <citation type="submission" date="2023-01" db="EMBL/GenBank/DDBJ databases">
        <title>Exophiala dermititidis isolated from Cystic Fibrosis Patient.</title>
        <authorList>
            <person name="Kurbessoian T."/>
            <person name="Crocker A."/>
            <person name="Murante D."/>
            <person name="Hogan D.A."/>
            <person name="Stajich J.E."/>
        </authorList>
    </citation>
    <scope>NUCLEOTIDE SEQUENCE</scope>
    <source>
        <strain evidence="8">Ex8</strain>
    </source>
</reference>
<comment type="caution">
    <text evidence="8">The sequence shown here is derived from an EMBL/GenBank/DDBJ whole genome shotgun (WGS) entry which is preliminary data.</text>
</comment>
<gene>
    <name evidence="8" type="ORF">HRR80_003953</name>
</gene>
<feature type="transmembrane region" description="Helical" evidence="6">
    <location>
        <begin position="131"/>
        <end position="149"/>
    </location>
</feature>
<dbReference type="PROSITE" id="PS50850">
    <property type="entry name" value="MFS"/>
    <property type="match status" value="1"/>
</dbReference>
<dbReference type="PANTHER" id="PTHR23514:SF16">
    <property type="entry name" value="TRANSPORTER, PUTATIVE (AFU_ORTHOLOGUE AFUA_2G17270)-RELATED"/>
    <property type="match status" value="1"/>
</dbReference>
<keyword evidence="3 6" id="KW-1133">Transmembrane helix</keyword>
<dbReference type="Pfam" id="PF07690">
    <property type="entry name" value="MFS_1"/>
    <property type="match status" value="1"/>
</dbReference>
<feature type="domain" description="Major facilitator superfamily (MFS) profile" evidence="7">
    <location>
        <begin position="47"/>
        <end position="459"/>
    </location>
</feature>
<evidence type="ECO:0000256" key="4">
    <source>
        <dbReference type="ARBA" id="ARBA00023136"/>
    </source>
</evidence>
<keyword evidence="2 6" id="KW-0812">Transmembrane</keyword>
<dbReference type="InterPro" id="IPR036259">
    <property type="entry name" value="MFS_trans_sf"/>
</dbReference>
<evidence type="ECO:0000259" key="7">
    <source>
        <dbReference type="PROSITE" id="PS50850"/>
    </source>
</evidence>
<accession>A0AAN6IYX1</accession>
<feature type="transmembrane region" description="Helical" evidence="6">
    <location>
        <begin position="281"/>
        <end position="303"/>
    </location>
</feature>
<dbReference type="GO" id="GO:0022857">
    <property type="term" value="F:transmembrane transporter activity"/>
    <property type="evidence" value="ECO:0007669"/>
    <property type="project" value="InterPro"/>
</dbReference>
<comment type="subcellular location">
    <subcellularLocation>
        <location evidence="1">Membrane</location>
        <topology evidence="1">Multi-pass membrane protein</topology>
    </subcellularLocation>
</comment>
<evidence type="ECO:0000256" key="1">
    <source>
        <dbReference type="ARBA" id="ARBA00004141"/>
    </source>
</evidence>
<dbReference type="Gene3D" id="1.20.1250.20">
    <property type="entry name" value="MFS general substrate transporter like domains"/>
    <property type="match status" value="1"/>
</dbReference>